<name>A0A6H5HNL0_9HEMI</name>
<organism evidence="4 5">
    <name type="scientific">Nesidiocoris tenuis</name>
    <dbReference type="NCBI Taxonomy" id="355587"/>
    <lineage>
        <taxon>Eukaryota</taxon>
        <taxon>Metazoa</taxon>
        <taxon>Ecdysozoa</taxon>
        <taxon>Arthropoda</taxon>
        <taxon>Hexapoda</taxon>
        <taxon>Insecta</taxon>
        <taxon>Pterygota</taxon>
        <taxon>Neoptera</taxon>
        <taxon>Paraneoptera</taxon>
        <taxon>Hemiptera</taxon>
        <taxon>Heteroptera</taxon>
        <taxon>Panheteroptera</taxon>
        <taxon>Cimicomorpha</taxon>
        <taxon>Miridae</taxon>
        <taxon>Dicyphina</taxon>
        <taxon>Nesidiocoris</taxon>
    </lineage>
</organism>
<evidence type="ECO:0000256" key="2">
    <source>
        <dbReference type="ARBA" id="ARBA00022737"/>
    </source>
</evidence>
<dbReference type="InterPro" id="IPR032675">
    <property type="entry name" value="LRR_dom_sf"/>
</dbReference>
<accession>A0A6H5HNL0</accession>
<evidence type="ECO:0000313" key="5">
    <source>
        <dbReference type="Proteomes" id="UP000479000"/>
    </source>
</evidence>
<dbReference type="PROSITE" id="PS51450">
    <property type="entry name" value="LRR"/>
    <property type="match status" value="3"/>
</dbReference>
<dbReference type="SMART" id="SM00365">
    <property type="entry name" value="LRR_SD22"/>
    <property type="match status" value="4"/>
</dbReference>
<feature type="compositionally biased region" description="Acidic residues" evidence="3">
    <location>
        <begin position="1"/>
        <end position="12"/>
    </location>
</feature>
<evidence type="ECO:0000256" key="3">
    <source>
        <dbReference type="SAM" id="MobiDB-lite"/>
    </source>
</evidence>
<dbReference type="Pfam" id="PF13855">
    <property type="entry name" value="LRR_8"/>
    <property type="match status" value="1"/>
</dbReference>
<dbReference type="OrthoDB" id="271226at2759"/>
<dbReference type="AlphaFoldDB" id="A0A6H5HNL0"/>
<evidence type="ECO:0000313" key="4">
    <source>
        <dbReference type="EMBL" id="CAB0018338.1"/>
    </source>
</evidence>
<dbReference type="Proteomes" id="UP000479000">
    <property type="component" value="Unassembled WGS sequence"/>
</dbReference>
<evidence type="ECO:0000256" key="1">
    <source>
        <dbReference type="ARBA" id="ARBA00022614"/>
    </source>
</evidence>
<dbReference type="Gene3D" id="3.80.10.10">
    <property type="entry name" value="Ribonuclease Inhibitor"/>
    <property type="match status" value="2"/>
</dbReference>
<dbReference type="SUPFAM" id="SSF52058">
    <property type="entry name" value="L domain-like"/>
    <property type="match status" value="1"/>
</dbReference>
<protein>
    <recommendedName>
        <fullName evidence="6">U2A'/phosphoprotein 32 family A C-terminal domain-containing protein</fullName>
    </recommendedName>
</protein>
<feature type="region of interest" description="Disordered" evidence="3">
    <location>
        <begin position="405"/>
        <end position="447"/>
    </location>
</feature>
<feature type="compositionally biased region" description="Basic and acidic residues" evidence="3">
    <location>
        <begin position="27"/>
        <end position="44"/>
    </location>
</feature>
<proteinExistence type="predicted"/>
<dbReference type="EMBL" id="CADCXU010032660">
    <property type="protein sequence ID" value="CAB0018338.1"/>
    <property type="molecule type" value="Genomic_DNA"/>
</dbReference>
<keyword evidence="1" id="KW-0433">Leucine-rich repeat</keyword>
<dbReference type="InterPro" id="IPR003591">
    <property type="entry name" value="Leu-rich_rpt_typical-subtyp"/>
</dbReference>
<dbReference type="InterPro" id="IPR001611">
    <property type="entry name" value="Leu-rich_rpt"/>
</dbReference>
<dbReference type="InterPro" id="IPR050836">
    <property type="entry name" value="SDS22/Internalin_LRR"/>
</dbReference>
<keyword evidence="2" id="KW-0677">Repeat</keyword>
<reference evidence="4 5" key="1">
    <citation type="submission" date="2020-02" db="EMBL/GenBank/DDBJ databases">
        <authorList>
            <person name="Ferguson B K."/>
        </authorList>
    </citation>
    <scope>NUCLEOTIDE SEQUENCE [LARGE SCALE GENOMIC DNA]</scope>
</reference>
<gene>
    <name evidence="4" type="ORF">NTEN_LOCUS22247</name>
</gene>
<feature type="compositionally biased region" description="Acidic residues" evidence="3">
    <location>
        <begin position="409"/>
        <end position="428"/>
    </location>
</feature>
<evidence type="ECO:0008006" key="6">
    <source>
        <dbReference type="Google" id="ProtNLM"/>
    </source>
</evidence>
<sequence length="479" mass="55643">MSDTFEGIESESSESLPNPVVPNPSEIARDSDTGAEVVGERAENEEAEALPEWGEVVYWIDHDEEPPPSVAAPKVLRKYQIAYDREVDGPRKKKKLEWNKNLSFRKEFKKKDEPRKSITTSKIGVRVLESVPAKAWGMFEYDIDDPSSNLIFAYSLELQYYEIQDIEILSYFPHLRVLDLSGNHMKMESLAVLERLPNLLSLKVNDNRLRRINVPAPPIVELQIKYNRLIAIEPFKLPKLQNLVMDSNRLKRFKYLNKECSPELTHVSCAFNHLTTTMCDWTTSITHLFLSYNKIRHIEGLEHLVNLRGLYLRSNRIKKLSGFSPQMKNLRYLNVRENKISSVRQFRKLRVLPRLKIINCKSNPFDTVRPPETNRLAIVFCTRKIFTINKEDVTMEEIQQCNTARSLIDNDDESSDDNVPPDDPDEPDDHPPPKWEEEDEEWARLAEESAENEEILFLALWCIMREKNVVYKCSIHSSA</sequence>
<keyword evidence="5" id="KW-1185">Reference proteome</keyword>
<dbReference type="PANTHER" id="PTHR46652">
    <property type="entry name" value="LEUCINE-RICH REPEAT AND IQ DOMAIN-CONTAINING PROTEIN 1-RELATED"/>
    <property type="match status" value="1"/>
</dbReference>
<dbReference type="SMART" id="SM00369">
    <property type="entry name" value="LRR_TYP"/>
    <property type="match status" value="4"/>
</dbReference>
<dbReference type="PANTHER" id="PTHR46652:SF3">
    <property type="entry name" value="LEUCINE-RICH REPEAT-CONTAINING PROTEIN 9"/>
    <property type="match status" value="1"/>
</dbReference>
<feature type="region of interest" description="Disordered" evidence="3">
    <location>
        <begin position="1"/>
        <end position="48"/>
    </location>
</feature>